<name>A0A9P6ULD7_9FUNG</name>
<comment type="caution">
    <text evidence="2">The sequence shown here is derived from an EMBL/GenBank/DDBJ whole genome shotgun (WGS) entry which is preliminary data.</text>
</comment>
<dbReference type="OrthoDB" id="2015372at2759"/>
<dbReference type="EMBL" id="JAAAIP010001125">
    <property type="protein sequence ID" value="KAG0310143.1"/>
    <property type="molecule type" value="Genomic_DNA"/>
</dbReference>
<feature type="compositionally biased region" description="Basic residues" evidence="1">
    <location>
        <begin position="170"/>
        <end position="181"/>
    </location>
</feature>
<reference evidence="2" key="1">
    <citation type="journal article" date="2020" name="Fungal Divers.">
        <title>Resolving the Mortierellaceae phylogeny through synthesis of multi-gene phylogenetics and phylogenomics.</title>
        <authorList>
            <person name="Vandepol N."/>
            <person name="Liber J."/>
            <person name="Desiro A."/>
            <person name="Na H."/>
            <person name="Kennedy M."/>
            <person name="Barry K."/>
            <person name="Grigoriev I.V."/>
            <person name="Miller A.N."/>
            <person name="O'Donnell K."/>
            <person name="Stajich J.E."/>
            <person name="Bonito G."/>
        </authorList>
    </citation>
    <scope>NUCLEOTIDE SEQUENCE</scope>
    <source>
        <strain evidence="2">REB-010B</strain>
    </source>
</reference>
<evidence type="ECO:0000313" key="3">
    <source>
        <dbReference type="Proteomes" id="UP000738325"/>
    </source>
</evidence>
<feature type="compositionally biased region" description="Polar residues" evidence="1">
    <location>
        <begin position="235"/>
        <end position="249"/>
    </location>
</feature>
<keyword evidence="3" id="KW-1185">Reference proteome</keyword>
<dbReference type="Proteomes" id="UP000738325">
    <property type="component" value="Unassembled WGS sequence"/>
</dbReference>
<feature type="compositionally biased region" description="Low complexity" evidence="1">
    <location>
        <begin position="356"/>
        <end position="378"/>
    </location>
</feature>
<feature type="compositionally biased region" description="Polar residues" evidence="1">
    <location>
        <begin position="277"/>
        <end position="295"/>
    </location>
</feature>
<feature type="region of interest" description="Disordered" evidence="1">
    <location>
        <begin position="234"/>
        <end position="313"/>
    </location>
</feature>
<feature type="region of interest" description="Disordered" evidence="1">
    <location>
        <begin position="167"/>
        <end position="204"/>
    </location>
</feature>
<dbReference type="AlphaFoldDB" id="A0A9P6ULD7"/>
<feature type="region of interest" description="Disordered" evidence="1">
    <location>
        <begin position="131"/>
        <end position="154"/>
    </location>
</feature>
<feature type="compositionally biased region" description="Low complexity" evidence="1">
    <location>
        <begin position="135"/>
        <end position="144"/>
    </location>
</feature>
<protein>
    <submittedName>
        <fullName evidence="2">Uncharacterized protein</fullName>
    </submittedName>
</protein>
<accession>A0A9P6ULD7</accession>
<evidence type="ECO:0000313" key="2">
    <source>
        <dbReference type="EMBL" id="KAG0310143.1"/>
    </source>
</evidence>
<sequence length="554" mass="60755">MAAPSTVSKASHRSRASSAFIFPDTADYHEPTYSSTASPRLQMLSGTGSPCASWISLAAKELLEDDYSEIEYSDMDGEDDMIYDTPPYYHYEDEHAQHPIQPHHLHHPYQQQQQPHAHHLQQGRALAFAGKGDYASPSASSSHHSLQEQEQVEEALRASLSTLLAAGSRPRFKQRRNRPRKIYTVDNRSSQRSSPLVPASPTHVYYSSTGSPHLLPSNPESILGDLSPHYFHGSITPNSRDYDSASSDSEATRQKKNYHRGILSTGQPTREHYYEIESTTLNSSDPPFSGSTTPLLSPPHFQKTASPPDPLASKVLQGPSSLLAMRYMSWSVKAQSILDHATKDSSMCKANDGLCSSSSSRSNSPPSSPTASGASTPSRIRRKRCLIPEPHQGFFSRALDQRSLASHVSVSRIGMRGTLCPPLHVGLRTGMLIRGSSPLRPPGSTPPCSPTSPTRPYAFPNMSGGTVLMNRNENMCDVDDKSPADVTSNDDKENRRWYRQEIGLNLWQTTLGAAALLGTGFGSGMVKKVHNNNNNSVQLHAKELGKENKENTLS</sequence>
<proteinExistence type="predicted"/>
<gene>
    <name evidence="2" type="ORF">BGZ99_000636</name>
</gene>
<feature type="region of interest" description="Disordered" evidence="1">
    <location>
        <begin position="351"/>
        <end position="380"/>
    </location>
</feature>
<evidence type="ECO:0000256" key="1">
    <source>
        <dbReference type="SAM" id="MobiDB-lite"/>
    </source>
</evidence>
<organism evidence="2 3">
    <name type="scientific">Dissophora globulifera</name>
    <dbReference type="NCBI Taxonomy" id="979702"/>
    <lineage>
        <taxon>Eukaryota</taxon>
        <taxon>Fungi</taxon>
        <taxon>Fungi incertae sedis</taxon>
        <taxon>Mucoromycota</taxon>
        <taxon>Mortierellomycotina</taxon>
        <taxon>Mortierellomycetes</taxon>
        <taxon>Mortierellales</taxon>
        <taxon>Mortierellaceae</taxon>
        <taxon>Dissophora</taxon>
    </lineage>
</organism>